<proteinExistence type="predicted"/>
<evidence type="ECO:0000256" key="1">
    <source>
        <dbReference type="SAM" id="MobiDB-lite"/>
    </source>
</evidence>
<organism evidence="2 3">
    <name type="scientific">Dacryopinax primogenitus (strain DJM 731)</name>
    <name type="common">Brown rot fungus</name>
    <dbReference type="NCBI Taxonomy" id="1858805"/>
    <lineage>
        <taxon>Eukaryota</taxon>
        <taxon>Fungi</taxon>
        <taxon>Dikarya</taxon>
        <taxon>Basidiomycota</taxon>
        <taxon>Agaricomycotina</taxon>
        <taxon>Dacrymycetes</taxon>
        <taxon>Dacrymycetales</taxon>
        <taxon>Dacrymycetaceae</taxon>
        <taxon>Dacryopinax</taxon>
    </lineage>
</organism>
<gene>
    <name evidence="2" type="ORF">DACRYDRAFT_117887</name>
</gene>
<dbReference type="Proteomes" id="UP000030653">
    <property type="component" value="Unassembled WGS sequence"/>
</dbReference>
<dbReference type="EMBL" id="JH795869">
    <property type="protein sequence ID" value="EJT99704.1"/>
    <property type="molecule type" value="Genomic_DNA"/>
</dbReference>
<dbReference type="GeneID" id="63685543"/>
<dbReference type="SUPFAM" id="SSF81383">
    <property type="entry name" value="F-box domain"/>
    <property type="match status" value="1"/>
</dbReference>
<evidence type="ECO:0000313" key="2">
    <source>
        <dbReference type="EMBL" id="EJT99704.1"/>
    </source>
</evidence>
<dbReference type="InterPro" id="IPR036047">
    <property type="entry name" value="F-box-like_dom_sf"/>
</dbReference>
<sequence>MSKSTEEGQQLGNTQSSGRSSLPVLSYDVWSDILRYAKRQDLIRLCLVSSMFNRIAAKRLYLSVRFFDVPDLYPFYRTVRGNPILAGHVAALELDMRSYKNDRMSKRHITDAPAFMRMIFHLIGQLDNLKKICFKFRILNSLVCKAFSINLGHMRPRLSSFRFYGLFECSALPVLSSQSLLETVALEYSSRSDGSPELASLPPDALPRLRRFICNSYSSAQVVRGRPVELFVVDRRSAYVNISPEQLPTCLQDLHMSTRGILLLELAIDSLYATTTLCKIQEATPDLQQLELNTSDFWVNQMRDLTSPESLDAFRKFAQLESFKIDARQADDMPFTAFEFAIRSILRARPTLRVLALWDYAQDKVYSLNTIARYAPTGEFPYRIARGRWGD</sequence>
<evidence type="ECO:0008006" key="4">
    <source>
        <dbReference type="Google" id="ProtNLM"/>
    </source>
</evidence>
<protein>
    <recommendedName>
        <fullName evidence="4">F-box domain-containing protein</fullName>
    </recommendedName>
</protein>
<dbReference type="HOGENOM" id="CLU_743989_0_0_1"/>
<name>M5FVT4_DACPD</name>
<reference evidence="2 3" key="1">
    <citation type="journal article" date="2012" name="Science">
        <title>The Paleozoic origin of enzymatic lignin decomposition reconstructed from 31 fungal genomes.</title>
        <authorList>
            <person name="Floudas D."/>
            <person name="Binder M."/>
            <person name="Riley R."/>
            <person name="Barry K."/>
            <person name="Blanchette R.A."/>
            <person name="Henrissat B."/>
            <person name="Martinez A.T."/>
            <person name="Otillar R."/>
            <person name="Spatafora J.W."/>
            <person name="Yadav J.S."/>
            <person name="Aerts A."/>
            <person name="Benoit I."/>
            <person name="Boyd A."/>
            <person name="Carlson A."/>
            <person name="Copeland A."/>
            <person name="Coutinho P.M."/>
            <person name="de Vries R.P."/>
            <person name="Ferreira P."/>
            <person name="Findley K."/>
            <person name="Foster B."/>
            <person name="Gaskell J."/>
            <person name="Glotzer D."/>
            <person name="Gorecki P."/>
            <person name="Heitman J."/>
            <person name="Hesse C."/>
            <person name="Hori C."/>
            <person name="Igarashi K."/>
            <person name="Jurgens J.A."/>
            <person name="Kallen N."/>
            <person name="Kersten P."/>
            <person name="Kohler A."/>
            <person name="Kuees U."/>
            <person name="Kumar T.K.A."/>
            <person name="Kuo A."/>
            <person name="LaButti K."/>
            <person name="Larrondo L.F."/>
            <person name="Lindquist E."/>
            <person name="Ling A."/>
            <person name="Lombard V."/>
            <person name="Lucas S."/>
            <person name="Lundell T."/>
            <person name="Martin R."/>
            <person name="McLaughlin D.J."/>
            <person name="Morgenstern I."/>
            <person name="Morin E."/>
            <person name="Murat C."/>
            <person name="Nagy L.G."/>
            <person name="Nolan M."/>
            <person name="Ohm R.A."/>
            <person name="Patyshakuliyeva A."/>
            <person name="Rokas A."/>
            <person name="Ruiz-Duenas F.J."/>
            <person name="Sabat G."/>
            <person name="Salamov A."/>
            <person name="Samejima M."/>
            <person name="Schmutz J."/>
            <person name="Slot J.C."/>
            <person name="St John F."/>
            <person name="Stenlid J."/>
            <person name="Sun H."/>
            <person name="Sun S."/>
            <person name="Syed K."/>
            <person name="Tsang A."/>
            <person name="Wiebenga A."/>
            <person name="Young D."/>
            <person name="Pisabarro A."/>
            <person name="Eastwood D.C."/>
            <person name="Martin F."/>
            <person name="Cullen D."/>
            <person name="Grigoriev I.V."/>
            <person name="Hibbett D.S."/>
        </authorList>
    </citation>
    <scope>NUCLEOTIDE SEQUENCE [LARGE SCALE GENOMIC DNA]</scope>
    <source>
        <strain evidence="2 3">DJM-731 SS1</strain>
    </source>
</reference>
<dbReference type="RefSeq" id="XP_040626602.1">
    <property type="nucleotide sequence ID" value="XM_040770481.1"/>
</dbReference>
<accession>M5FVT4</accession>
<keyword evidence="3" id="KW-1185">Reference proteome</keyword>
<feature type="region of interest" description="Disordered" evidence="1">
    <location>
        <begin position="1"/>
        <end position="20"/>
    </location>
</feature>
<dbReference type="AlphaFoldDB" id="M5FVT4"/>
<evidence type="ECO:0000313" key="3">
    <source>
        <dbReference type="Proteomes" id="UP000030653"/>
    </source>
</evidence>
<feature type="compositionally biased region" description="Polar residues" evidence="1">
    <location>
        <begin position="7"/>
        <end position="20"/>
    </location>
</feature>